<dbReference type="GeneID" id="73903240"/>
<dbReference type="EC" id="7.2.2.11" evidence="10"/>
<sequence length="360" mass="38847">MTDQPLLSVDGLKTQFYAEDAVVRAVDGISFDVEPGEIVGLVGESGAGKSVAVRSIVRMIASPGEIVAGEVTYDGLTLVGFETDGDELVPRSDTLSESAIREEVRGNEIAVVFQDPMESLNPVYTVGHQVREFIQLNRDLSTADATSEAIDMLRKVGIPRPESRYDDYPHEFSGGMRQRVLIAMALGCEPRLIIADEPTTALDVTVEGQILDLVADVQAEFGTSFIWVTHDMGVVAEICDRVNVMYLGAIVERGTVDEIFHDTKHPYTEALLGSIPRTDREIETLEPIAGTMPAATDPPVGCRFHTRCPAAREACRTVDPPAIDVGEGSGHTAACIKHGDDAYEESSPIETAATVVSQDE</sequence>
<dbReference type="PROSITE" id="PS50893">
    <property type="entry name" value="ABC_TRANSPORTER_2"/>
    <property type="match status" value="1"/>
</dbReference>
<dbReference type="FunFam" id="3.40.50.300:FF:000016">
    <property type="entry name" value="Oligopeptide ABC transporter ATP-binding component"/>
    <property type="match status" value="1"/>
</dbReference>
<evidence type="ECO:0000259" key="13">
    <source>
        <dbReference type="PROSITE" id="PS50893"/>
    </source>
</evidence>
<dbReference type="InterPro" id="IPR017871">
    <property type="entry name" value="ABC_transporter-like_CS"/>
</dbReference>
<keyword evidence="7" id="KW-0406">Ion transport</keyword>
<name>A0ABD5NLV2_9EURY</name>
<dbReference type="GO" id="GO:0015413">
    <property type="term" value="F:ABC-type nickel transporter activity"/>
    <property type="evidence" value="ECO:0007669"/>
    <property type="project" value="UniProtKB-EC"/>
</dbReference>
<keyword evidence="2" id="KW-0813">Transport</keyword>
<evidence type="ECO:0000256" key="7">
    <source>
        <dbReference type="ARBA" id="ARBA00023065"/>
    </source>
</evidence>
<dbReference type="InterPro" id="IPR027417">
    <property type="entry name" value="P-loop_NTPase"/>
</dbReference>
<reference evidence="14 15" key="1">
    <citation type="journal article" date="2019" name="Int. J. Syst. Evol. Microbiol.">
        <title>The Global Catalogue of Microorganisms (GCM) 10K type strain sequencing project: providing services to taxonomists for standard genome sequencing and annotation.</title>
        <authorList>
            <consortium name="The Broad Institute Genomics Platform"/>
            <consortium name="The Broad Institute Genome Sequencing Center for Infectious Disease"/>
            <person name="Wu L."/>
            <person name="Ma J."/>
        </authorList>
    </citation>
    <scope>NUCLEOTIDE SEQUENCE [LARGE SCALE GENOMIC DNA]</scope>
    <source>
        <strain evidence="14 15">IBRC-M 10256</strain>
    </source>
</reference>
<dbReference type="AlphaFoldDB" id="A0ABD5NLV2"/>
<gene>
    <name evidence="14" type="ORF">ACFOUR_05680</name>
</gene>
<dbReference type="InterPro" id="IPR050388">
    <property type="entry name" value="ABC_Ni/Peptide_Import"/>
</dbReference>
<dbReference type="CDD" id="cd03257">
    <property type="entry name" value="ABC_NikE_OppD_transporters"/>
    <property type="match status" value="1"/>
</dbReference>
<comment type="subcellular location">
    <subcellularLocation>
        <location evidence="1">Cell membrane</location>
        <topology evidence="1">Peripheral membrane protein</topology>
    </subcellularLocation>
</comment>
<comment type="catalytic activity">
    <reaction evidence="12">
        <text>Ni(2+)(out) + ATP + H2O = Ni(2+)(in) + ADP + phosphate + H(+)</text>
        <dbReference type="Rhea" id="RHEA:15557"/>
        <dbReference type="ChEBI" id="CHEBI:15377"/>
        <dbReference type="ChEBI" id="CHEBI:15378"/>
        <dbReference type="ChEBI" id="CHEBI:30616"/>
        <dbReference type="ChEBI" id="CHEBI:43474"/>
        <dbReference type="ChEBI" id="CHEBI:49786"/>
        <dbReference type="ChEBI" id="CHEBI:456216"/>
        <dbReference type="EC" id="7.2.2.11"/>
    </reaction>
    <physiologicalReaction direction="left-to-right" evidence="12">
        <dbReference type="Rhea" id="RHEA:15558"/>
    </physiologicalReaction>
</comment>
<dbReference type="EMBL" id="JBHSAQ010000002">
    <property type="protein sequence ID" value="MFC3957861.1"/>
    <property type="molecule type" value="Genomic_DNA"/>
</dbReference>
<dbReference type="Gene3D" id="3.40.50.300">
    <property type="entry name" value="P-loop containing nucleotide triphosphate hydrolases"/>
    <property type="match status" value="1"/>
</dbReference>
<protein>
    <recommendedName>
        <fullName evidence="11">Nickel import system ATP-binding protein NikD</fullName>
        <ecNumber evidence="10">7.2.2.11</ecNumber>
    </recommendedName>
</protein>
<evidence type="ECO:0000313" key="15">
    <source>
        <dbReference type="Proteomes" id="UP001595846"/>
    </source>
</evidence>
<keyword evidence="15" id="KW-1185">Reference proteome</keyword>
<evidence type="ECO:0000256" key="3">
    <source>
        <dbReference type="ARBA" id="ARBA00022475"/>
    </source>
</evidence>
<evidence type="ECO:0000256" key="11">
    <source>
        <dbReference type="ARBA" id="ARBA00044143"/>
    </source>
</evidence>
<evidence type="ECO:0000256" key="9">
    <source>
        <dbReference type="ARBA" id="ARBA00038669"/>
    </source>
</evidence>
<dbReference type="InterPro" id="IPR003593">
    <property type="entry name" value="AAA+_ATPase"/>
</dbReference>
<organism evidence="14 15">
    <name type="scientific">Halovivax cerinus</name>
    <dbReference type="NCBI Taxonomy" id="1487865"/>
    <lineage>
        <taxon>Archaea</taxon>
        <taxon>Methanobacteriati</taxon>
        <taxon>Methanobacteriota</taxon>
        <taxon>Stenosarchaea group</taxon>
        <taxon>Halobacteria</taxon>
        <taxon>Halobacteriales</taxon>
        <taxon>Natrialbaceae</taxon>
        <taxon>Halovivax</taxon>
    </lineage>
</organism>
<accession>A0ABD5NLV2</accession>
<dbReference type="SUPFAM" id="SSF52540">
    <property type="entry name" value="P-loop containing nucleoside triphosphate hydrolases"/>
    <property type="match status" value="1"/>
</dbReference>
<dbReference type="PANTHER" id="PTHR43297:SF13">
    <property type="entry name" value="NICKEL ABC TRANSPORTER, ATP-BINDING PROTEIN"/>
    <property type="match status" value="1"/>
</dbReference>
<evidence type="ECO:0000256" key="6">
    <source>
        <dbReference type="ARBA" id="ARBA00022967"/>
    </source>
</evidence>
<dbReference type="PROSITE" id="PS00211">
    <property type="entry name" value="ABC_TRANSPORTER_1"/>
    <property type="match status" value="1"/>
</dbReference>
<keyword evidence="5 14" id="KW-0067">ATP-binding</keyword>
<dbReference type="Proteomes" id="UP001595846">
    <property type="component" value="Unassembled WGS sequence"/>
</dbReference>
<evidence type="ECO:0000256" key="10">
    <source>
        <dbReference type="ARBA" id="ARBA00039098"/>
    </source>
</evidence>
<proteinExistence type="predicted"/>
<evidence type="ECO:0000256" key="12">
    <source>
        <dbReference type="ARBA" id="ARBA00048610"/>
    </source>
</evidence>
<comment type="subunit">
    <text evidence="9">The complex is composed of two ATP-binding proteins (NikD and NikE), two transmembrane proteins (NikB and NikC) and a solute-binding protein (NikA).</text>
</comment>
<feature type="domain" description="ABC transporter" evidence="13">
    <location>
        <begin position="7"/>
        <end position="272"/>
    </location>
</feature>
<dbReference type="Pfam" id="PF08352">
    <property type="entry name" value="oligo_HPY"/>
    <property type="match status" value="1"/>
</dbReference>
<dbReference type="GO" id="GO:0005524">
    <property type="term" value="F:ATP binding"/>
    <property type="evidence" value="ECO:0007669"/>
    <property type="project" value="UniProtKB-KW"/>
</dbReference>
<keyword evidence="3" id="KW-1003">Cell membrane</keyword>
<dbReference type="SMART" id="SM00382">
    <property type="entry name" value="AAA"/>
    <property type="match status" value="1"/>
</dbReference>
<evidence type="ECO:0000256" key="5">
    <source>
        <dbReference type="ARBA" id="ARBA00022840"/>
    </source>
</evidence>
<dbReference type="InterPro" id="IPR013563">
    <property type="entry name" value="Oligopep_ABC_C"/>
</dbReference>
<evidence type="ECO:0000256" key="1">
    <source>
        <dbReference type="ARBA" id="ARBA00004202"/>
    </source>
</evidence>
<keyword evidence="6" id="KW-1278">Translocase</keyword>
<dbReference type="GO" id="GO:0005886">
    <property type="term" value="C:plasma membrane"/>
    <property type="evidence" value="ECO:0007669"/>
    <property type="project" value="UniProtKB-SubCell"/>
</dbReference>
<dbReference type="RefSeq" id="WP_256530553.1">
    <property type="nucleotide sequence ID" value="NZ_CP101824.1"/>
</dbReference>
<evidence type="ECO:0000313" key="14">
    <source>
        <dbReference type="EMBL" id="MFC3957861.1"/>
    </source>
</evidence>
<dbReference type="NCBIfam" id="TIGR01727">
    <property type="entry name" value="oligo_HPY"/>
    <property type="match status" value="1"/>
</dbReference>
<dbReference type="Pfam" id="PF00005">
    <property type="entry name" value="ABC_tran"/>
    <property type="match status" value="1"/>
</dbReference>
<dbReference type="PANTHER" id="PTHR43297">
    <property type="entry name" value="OLIGOPEPTIDE TRANSPORT ATP-BINDING PROTEIN APPD"/>
    <property type="match status" value="1"/>
</dbReference>
<evidence type="ECO:0000256" key="2">
    <source>
        <dbReference type="ARBA" id="ARBA00022448"/>
    </source>
</evidence>
<dbReference type="InterPro" id="IPR003439">
    <property type="entry name" value="ABC_transporter-like_ATP-bd"/>
</dbReference>
<keyword evidence="8" id="KW-0472">Membrane</keyword>
<keyword evidence="4" id="KW-0547">Nucleotide-binding</keyword>
<evidence type="ECO:0000256" key="8">
    <source>
        <dbReference type="ARBA" id="ARBA00023136"/>
    </source>
</evidence>
<evidence type="ECO:0000256" key="4">
    <source>
        <dbReference type="ARBA" id="ARBA00022741"/>
    </source>
</evidence>
<comment type="caution">
    <text evidence="14">The sequence shown here is derived from an EMBL/GenBank/DDBJ whole genome shotgun (WGS) entry which is preliminary data.</text>
</comment>